<evidence type="ECO:0000313" key="11">
    <source>
        <dbReference type="EMBL" id="NYT51454.1"/>
    </source>
</evidence>
<keyword evidence="6" id="KW-0479">Metal-binding</keyword>
<evidence type="ECO:0000256" key="2">
    <source>
        <dbReference type="ARBA" id="ARBA00004050"/>
    </source>
</evidence>
<evidence type="ECO:0000256" key="7">
    <source>
        <dbReference type="ARBA" id="ARBA00022989"/>
    </source>
</evidence>
<dbReference type="InterPro" id="IPR034804">
    <property type="entry name" value="SQR/QFR_C/D"/>
</dbReference>
<accession>A0A853FZC0</accession>
<keyword evidence="8" id="KW-0408">Iron</keyword>
<evidence type="ECO:0000313" key="12">
    <source>
        <dbReference type="Proteomes" id="UP000559809"/>
    </source>
</evidence>
<feature type="transmembrane region" description="Helical" evidence="10">
    <location>
        <begin position="91"/>
        <end position="112"/>
    </location>
</feature>
<dbReference type="Proteomes" id="UP000559809">
    <property type="component" value="Unassembled WGS sequence"/>
</dbReference>
<keyword evidence="12" id="KW-1185">Reference proteome</keyword>
<dbReference type="AlphaFoldDB" id="A0A853FZC0"/>
<sequence>MAGINVKAARRWYWQRITAMAMALFVVIHIIVMVYAIRGGLSGAEVLARTRGNVLWAGFYGAFVVLVSVHASIGVRNVLVEWARLRDGAAALLSNLLSLALLVMGLRAVWAVTLGGAA</sequence>
<feature type="transmembrane region" description="Helical" evidence="10">
    <location>
        <begin position="57"/>
        <end position="79"/>
    </location>
</feature>
<comment type="cofactor">
    <cofactor evidence="1">
        <name>heme</name>
        <dbReference type="ChEBI" id="CHEBI:30413"/>
    </cofactor>
</comment>
<dbReference type="InterPro" id="IPR000701">
    <property type="entry name" value="SuccDH_FuR_B_TM-su"/>
</dbReference>
<dbReference type="RefSeq" id="WP_180158136.1">
    <property type="nucleotide sequence ID" value="NZ_JACCEM010000012.1"/>
</dbReference>
<feature type="transmembrane region" description="Helical" evidence="10">
    <location>
        <begin position="17"/>
        <end position="37"/>
    </location>
</feature>
<evidence type="ECO:0000256" key="5">
    <source>
        <dbReference type="ARBA" id="ARBA00022692"/>
    </source>
</evidence>
<dbReference type="GO" id="GO:0046872">
    <property type="term" value="F:metal ion binding"/>
    <property type="evidence" value="ECO:0007669"/>
    <property type="project" value="UniProtKB-KW"/>
</dbReference>
<evidence type="ECO:0000256" key="6">
    <source>
        <dbReference type="ARBA" id="ARBA00022723"/>
    </source>
</evidence>
<dbReference type="Pfam" id="PF01127">
    <property type="entry name" value="Sdh_cyt"/>
    <property type="match status" value="1"/>
</dbReference>
<evidence type="ECO:0000256" key="9">
    <source>
        <dbReference type="ARBA" id="ARBA00023136"/>
    </source>
</evidence>
<keyword evidence="7 10" id="KW-1133">Transmembrane helix</keyword>
<dbReference type="EMBL" id="JACCEM010000012">
    <property type="protein sequence ID" value="NYT51454.1"/>
    <property type="molecule type" value="Genomic_DNA"/>
</dbReference>
<evidence type="ECO:0000256" key="3">
    <source>
        <dbReference type="ARBA" id="ARBA00004370"/>
    </source>
</evidence>
<dbReference type="SUPFAM" id="SSF81343">
    <property type="entry name" value="Fumarate reductase respiratory complex transmembrane subunits"/>
    <property type="match status" value="1"/>
</dbReference>
<comment type="caution">
    <text evidence="11">The sequence shown here is derived from an EMBL/GenBank/DDBJ whole genome shotgun (WGS) entry which is preliminary data.</text>
</comment>
<comment type="subcellular location">
    <subcellularLocation>
        <location evidence="3">Membrane</location>
    </subcellularLocation>
</comment>
<gene>
    <name evidence="11" type="ORF">H0A72_19250</name>
</gene>
<dbReference type="Gene3D" id="1.20.1300.10">
    <property type="entry name" value="Fumarate reductase/succinate dehydrogenase, transmembrane subunit"/>
    <property type="match status" value="1"/>
</dbReference>
<comment type="function">
    <text evidence="2">Membrane-anchoring subunit of succinate dehydrogenase (SDH).</text>
</comment>
<evidence type="ECO:0000256" key="10">
    <source>
        <dbReference type="SAM" id="Phobius"/>
    </source>
</evidence>
<reference evidence="11 12" key="1">
    <citation type="submission" date="2020-07" db="EMBL/GenBank/DDBJ databases">
        <title>Taxonomic revisions and descriptions of new bacterial species based on genomic comparisons in the high-G+C-content subgroup of the family Alcaligenaceae.</title>
        <authorList>
            <person name="Szabo A."/>
            <person name="Felfoldi T."/>
        </authorList>
    </citation>
    <scope>NUCLEOTIDE SEQUENCE [LARGE SCALE GENOMIC DNA]</scope>
    <source>
        <strain evidence="11 12">LMG 24012</strain>
    </source>
</reference>
<evidence type="ECO:0000256" key="8">
    <source>
        <dbReference type="ARBA" id="ARBA00023004"/>
    </source>
</evidence>
<keyword evidence="5 10" id="KW-0812">Transmembrane</keyword>
<keyword evidence="4" id="KW-0349">Heme</keyword>
<dbReference type="GO" id="GO:0016020">
    <property type="term" value="C:membrane"/>
    <property type="evidence" value="ECO:0007669"/>
    <property type="project" value="UniProtKB-SubCell"/>
</dbReference>
<evidence type="ECO:0000256" key="1">
    <source>
        <dbReference type="ARBA" id="ARBA00001971"/>
    </source>
</evidence>
<proteinExistence type="predicted"/>
<organism evidence="11 12">
    <name type="scientific">Parapusillimonas granuli</name>
    <dbReference type="NCBI Taxonomy" id="380911"/>
    <lineage>
        <taxon>Bacteria</taxon>
        <taxon>Pseudomonadati</taxon>
        <taxon>Pseudomonadota</taxon>
        <taxon>Betaproteobacteria</taxon>
        <taxon>Burkholderiales</taxon>
        <taxon>Alcaligenaceae</taxon>
        <taxon>Parapusillimonas</taxon>
    </lineage>
</organism>
<protein>
    <submittedName>
        <fullName evidence="11">Succinate dehydrogenase</fullName>
    </submittedName>
</protein>
<keyword evidence="9 10" id="KW-0472">Membrane</keyword>
<evidence type="ECO:0000256" key="4">
    <source>
        <dbReference type="ARBA" id="ARBA00022617"/>
    </source>
</evidence>
<name>A0A853FZC0_9BURK</name>